<evidence type="ECO:0000313" key="16">
    <source>
        <dbReference type="EMBL" id="SFF59413.1"/>
    </source>
</evidence>
<keyword evidence="6 12" id="KW-0997">Cell inner membrane</keyword>
<feature type="domain" description="ABC3 transporter permease C-terminal" evidence="14">
    <location>
        <begin position="191"/>
        <end position="305"/>
    </location>
</feature>
<evidence type="ECO:0000256" key="9">
    <source>
        <dbReference type="ARBA" id="ARBA00022989"/>
    </source>
</evidence>
<name>A0A1I2JZ48_9GAMM</name>
<comment type="similarity">
    <text evidence="2 12">Belongs to the ABC-4 integral membrane protein family. FtsX subfamily.</text>
</comment>
<dbReference type="PANTHER" id="PTHR47755">
    <property type="entry name" value="CELL DIVISION PROTEIN FTSX"/>
    <property type="match status" value="1"/>
</dbReference>
<evidence type="ECO:0000259" key="15">
    <source>
        <dbReference type="Pfam" id="PF18075"/>
    </source>
</evidence>
<dbReference type="InterPro" id="IPR047590">
    <property type="entry name" value="FtsX_proteobact-type"/>
</dbReference>
<evidence type="ECO:0000259" key="14">
    <source>
        <dbReference type="Pfam" id="PF02687"/>
    </source>
</evidence>
<keyword evidence="11 12" id="KW-0131">Cell cycle</keyword>
<evidence type="ECO:0000256" key="3">
    <source>
        <dbReference type="ARBA" id="ARBA00011160"/>
    </source>
</evidence>
<dbReference type="NCBIfam" id="TIGR00439">
    <property type="entry name" value="FtsX_Gneg"/>
    <property type="match status" value="1"/>
</dbReference>
<evidence type="ECO:0000256" key="12">
    <source>
        <dbReference type="PIRNR" id="PIRNR003097"/>
    </source>
</evidence>
<dbReference type="Pfam" id="PF18075">
    <property type="entry name" value="FtsX_ECD"/>
    <property type="match status" value="1"/>
</dbReference>
<feature type="transmembrane region" description="Helical" evidence="13">
    <location>
        <begin position="279"/>
        <end position="306"/>
    </location>
</feature>
<dbReference type="AlphaFoldDB" id="A0A1I2JZ48"/>
<evidence type="ECO:0000256" key="11">
    <source>
        <dbReference type="ARBA" id="ARBA00023306"/>
    </source>
</evidence>
<dbReference type="Proteomes" id="UP000199771">
    <property type="component" value="Unassembled WGS sequence"/>
</dbReference>
<keyword evidence="7 12" id="KW-0132">Cell division</keyword>
<accession>A0A1I2JZ48</accession>
<feature type="transmembrane region" description="Helical" evidence="13">
    <location>
        <begin position="188"/>
        <end position="208"/>
    </location>
</feature>
<keyword evidence="10 12" id="KW-0472">Membrane</keyword>
<evidence type="ECO:0000256" key="4">
    <source>
        <dbReference type="ARBA" id="ARBA00021907"/>
    </source>
</evidence>
<evidence type="ECO:0000313" key="17">
    <source>
        <dbReference type="Proteomes" id="UP000199771"/>
    </source>
</evidence>
<keyword evidence="8 13" id="KW-0812">Transmembrane</keyword>
<dbReference type="PIRSF" id="PIRSF003097">
    <property type="entry name" value="FtsX"/>
    <property type="match status" value="1"/>
</dbReference>
<feature type="domain" description="FtsX extracellular" evidence="15">
    <location>
        <begin position="74"/>
        <end position="166"/>
    </location>
</feature>
<evidence type="ECO:0000256" key="6">
    <source>
        <dbReference type="ARBA" id="ARBA00022519"/>
    </source>
</evidence>
<keyword evidence="5 12" id="KW-1003">Cell membrane</keyword>
<dbReference type="Gene3D" id="3.30.70.3040">
    <property type="match status" value="1"/>
</dbReference>
<comment type="function">
    <text evidence="12">Part of the ABC transporter FtsEX involved in cellular division.</text>
</comment>
<keyword evidence="9 13" id="KW-1133">Transmembrane helix</keyword>
<feature type="transmembrane region" description="Helical" evidence="13">
    <location>
        <begin position="38"/>
        <end position="60"/>
    </location>
</feature>
<sequence>MAIAEAGLERPNWLARWTQEHLRVLFFSLGKLARAPMAAALTALVIGIALALPAGLFVAVRNLSTVGYSWQESLQISLFLKDSVSDERGKALAREIGAETGVARATYISREQALAEFRELSGFGEALDLLKDNPLPPVIAVTPARGQTKAEVRSLLARLSQRPEVDLAKLDQQWLERLYAVLSIAEHAVGIIALLLGLAVMVIIGNTIRLDIEARREEIEVMKLIGAPHSFVRRPFLYSGVWFGLGGGLLAWGLVALATHLLDAPTAQLAALYDSTYRIAGLSLSDGLALVAAGIVLGWSGAFATVTHRLAQIEPR</sequence>
<evidence type="ECO:0000256" key="1">
    <source>
        <dbReference type="ARBA" id="ARBA00004429"/>
    </source>
</evidence>
<organism evidence="16 17">
    <name type="scientific">Fontimonas thermophila</name>
    <dbReference type="NCBI Taxonomy" id="1076937"/>
    <lineage>
        <taxon>Bacteria</taxon>
        <taxon>Pseudomonadati</taxon>
        <taxon>Pseudomonadota</taxon>
        <taxon>Gammaproteobacteria</taxon>
        <taxon>Nevskiales</taxon>
        <taxon>Nevskiaceae</taxon>
        <taxon>Fontimonas</taxon>
    </lineage>
</organism>
<evidence type="ECO:0000256" key="7">
    <source>
        <dbReference type="ARBA" id="ARBA00022618"/>
    </source>
</evidence>
<evidence type="ECO:0000256" key="8">
    <source>
        <dbReference type="ARBA" id="ARBA00022692"/>
    </source>
</evidence>
<dbReference type="Pfam" id="PF02687">
    <property type="entry name" value="FtsX"/>
    <property type="match status" value="1"/>
</dbReference>
<proteinExistence type="inferred from homology"/>
<dbReference type="OrthoDB" id="9813411at2"/>
<feature type="transmembrane region" description="Helical" evidence="13">
    <location>
        <begin position="236"/>
        <end position="259"/>
    </location>
</feature>
<dbReference type="PANTHER" id="PTHR47755:SF1">
    <property type="entry name" value="CELL DIVISION PROTEIN FTSX"/>
    <property type="match status" value="1"/>
</dbReference>
<dbReference type="InterPro" id="IPR004513">
    <property type="entry name" value="FtsX"/>
</dbReference>
<evidence type="ECO:0000256" key="5">
    <source>
        <dbReference type="ARBA" id="ARBA00022475"/>
    </source>
</evidence>
<evidence type="ECO:0000256" key="10">
    <source>
        <dbReference type="ARBA" id="ARBA00023136"/>
    </source>
</evidence>
<gene>
    <name evidence="16" type="ORF">SAMN04488120_11114</name>
</gene>
<comment type="subunit">
    <text evidence="3">Forms a membrane-associated complex with FtsE.</text>
</comment>
<protein>
    <recommendedName>
        <fullName evidence="4 12">Cell division protein FtsX</fullName>
    </recommendedName>
</protein>
<dbReference type="GO" id="GO:0005886">
    <property type="term" value="C:plasma membrane"/>
    <property type="evidence" value="ECO:0007669"/>
    <property type="project" value="UniProtKB-SubCell"/>
</dbReference>
<dbReference type="InterPro" id="IPR040690">
    <property type="entry name" value="FtsX_ECD"/>
</dbReference>
<dbReference type="GO" id="GO:0051301">
    <property type="term" value="P:cell division"/>
    <property type="evidence" value="ECO:0007669"/>
    <property type="project" value="UniProtKB-KW"/>
</dbReference>
<evidence type="ECO:0000256" key="2">
    <source>
        <dbReference type="ARBA" id="ARBA00007379"/>
    </source>
</evidence>
<dbReference type="STRING" id="1076937.SAMN04488120_11114"/>
<keyword evidence="17" id="KW-1185">Reference proteome</keyword>
<dbReference type="GO" id="GO:0032153">
    <property type="term" value="C:cell division site"/>
    <property type="evidence" value="ECO:0007669"/>
    <property type="project" value="TreeGrafter"/>
</dbReference>
<reference evidence="16 17" key="1">
    <citation type="submission" date="2016-10" db="EMBL/GenBank/DDBJ databases">
        <authorList>
            <person name="de Groot N.N."/>
        </authorList>
    </citation>
    <scope>NUCLEOTIDE SEQUENCE [LARGE SCALE GENOMIC DNA]</scope>
    <source>
        <strain evidence="16 17">DSM 23609</strain>
    </source>
</reference>
<evidence type="ECO:0000256" key="13">
    <source>
        <dbReference type="SAM" id="Phobius"/>
    </source>
</evidence>
<dbReference type="RefSeq" id="WP_091534787.1">
    <property type="nucleotide sequence ID" value="NZ_FOOC01000011.1"/>
</dbReference>
<comment type="subcellular location">
    <subcellularLocation>
        <location evidence="1">Cell inner membrane</location>
        <topology evidence="1">Multi-pass membrane protein</topology>
    </subcellularLocation>
</comment>
<dbReference type="InterPro" id="IPR003838">
    <property type="entry name" value="ABC3_permease_C"/>
</dbReference>
<dbReference type="EMBL" id="FOOC01000011">
    <property type="protein sequence ID" value="SFF59413.1"/>
    <property type="molecule type" value="Genomic_DNA"/>
</dbReference>